<evidence type="ECO:0000256" key="2">
    <source>
        <dbReference type="SAM" id="Phobius"/>
    </source>
</evidence>
<dbReference type="VEuPathDB" id="FungiDB:M747DRAFT_237523"/>
<organism evidence="4 5">
    <name type="scientific">Aspergillus niger ATCC 13496</name>
    <dbReference type="NCBI Taxonomy" id="1353008"/>
    <lineage>
        <taxon>Eukaryota</taxon>
        <taxon>Fungi</taxon>
        <taxon>Dikarya</taxon>
        <taxon>Ascomycota</taxon>
        <taxon>Pezizomycotina</taxon>
        <taxon>Eurotiomycetes</taxon>
        <taxon>Eurotiomycetidae</taxon>
        <taxon>Eurotiales</taxon>
        <taxon>Aspergillaceae</taxon>
        <taxon>Aspergillus</taxon>
        <taxon>Aspergillus subgen. Circumdati</taxon>
    </lineage>
</organism>
<dbReference type="EMBL" id="KZ851915">
    <property type="protein sequence ID" value="RDH20296.1"/>
    <property type="molecule type" value="Genomic_DNA"/>
</dbReference>
<reference evidence="4 5" key="1">
    <citation type="submission" date="2018-07" db="EMBL/GenBank/DDBJ databases">
        <title>Section-level genome sequencing of Aspergillus section Nigri to investigate inter- and intra-species variation.</title>
        <authorList>
            <consortium name="DOE Joint Genome Institute"/>
            <person name="Vesth T.C."/>
            <person name="Nybo J.L."/>
            <person name="Theobald S."/>
            <person name="Frisvad J.C."/>
            <person name="Larsen T.O."/>
            <person name="Nielsen K.F."/>
            <person name="Hoof J.B."/>
            <person name="Brandl J."/>
            <person name="Salamov A."/>
            <person name="Riley R."/>
            <person name="Gladden J.M."/>
            <person name="Phatale P."/>
            <person name="Nielsen M.T."/>
            <person name="Lyhne E.K."/>
            <person name="Kogle M.E."/>
            <person name="Strasser K."/>
            <person name="McDonnell E."/>
            <person name="Barry K."/>
            <person name="Clum A."/>
            <person name="Chen C."/>
            <person name="Nolan M."/>
            <person name="Sandor L."/>
            <person name="Kuo A."/>
            <person name="Lipzen A."/>
            <person name="Hainaut M."/>
            <person name="Drula E."/>
            <person name="Tsang A."/>
            <person name="Magnuson J.K."/>
            <person name="Henrissat B."/>
            <person name="Wiebenga A."/>
            <person name="Simmons B.A."/>
            <person name="Makela M.R."/>
            <person name="De vries R.P."/>
            <person name="Grigoriev I.V."/>
            <person name="Mortensen U.H."/>
            <person name="Baker S.E."/>
            <person name="Andersen M.R."/>
        </authorList>
    </citation>
    <scope>NUCLEOTIDE SEQUENCE [LARGE SCALE GENOMIC DNA]</scope>
    <source>
        <strain evidence="4 5">ATCC 13496</strain>
    </source>
</reference>
<evidence type="ECO:0000313" key="4">
    <source>
        <dbReference type="EMBL" id="RDH20296.1"/>
    </source>
</evidence>
<feature type="transmembrane region" description="Helical" evidence="2">
    <location>
        <begin position="6"/>
        <end position="27"/>
    </location>
</feature>
<accession>A0A370BXT3</accession>
<evidence type="ECO:0000313" key="5">
    <source>
        <dbReference type="Proteomes" id="UP000253845"/>
    </source>
</evidence>
<evidence type="ECO:0000256" key="1">
    <source>
        <dbReference type="SAM" id="MobiDB-lite"/>
    </source>
</evidence>
<name>A0A370BXT3_ASPNG</name>
<dbReference type="Proteomes" id="UP000253845">
    <property type="component" value="Unassembled WGS sequence"/>
</dbReference>
<dbReference type="InterPro" id="IPR056119">
    <property type="entry name" value="DUF7702"/>
</dbReference>
<gene>
    <name evidence="4" type="ORF">M747DRAFT_237523</name>
</gene>
<feature type="compositionally biased region" description="Polar residues" evidence="1">
    <location>
        <begin position="194"/>
        <end position="207"/>
    </location>
</feature>
<feature type="transmembrane region" description="Helical" evidence="2">
    <location>
        <begin position="81"/>
        <end position="99"/>
    </location>
</feature>
<keyword evidence="2" id="KW-1133">Transmembrane helix</keyword>
<dbReference type="AlphaFoldDB" id="A0A370BXT3"/>
<feature type="domain" description="DUF7702" evidence="3">
    <location>
        <begin position="51"/>
        <end position="174"/>
    </location>
</feature>
<protein>
    <recommendedName>
        <fullName evidence="3">DUF7702 domain-containing protein</fullName>
    </recommendedName>
</protein>
<proteinExistence type="predicted"/>
<keyword evidence="2" id="KW-0472">Membrane</keyword>
<feature type="compositionally biased region" description="Basic residues" evidence="1">
    <location>
        <begin position="210"/>
        <end position="219"/>
    </location>
</feature>
<feature type="transmembrane region" description="Helical" evidence="2">
    <location>
        <begin position="111"/>
        <end position="135"/>
    </location>
</feature>
<dbReference type="Pfam" id="PF24800">
    <property type="entry name" value="DUF7702"/>
    <property type="match status" value="1"/>
</dbReference>
<dbReference type="PANTHER" id="PTHR42109:SF2">
    <property type="entry name" value="INTEGRAL MEMBRANE PROTEIN"/>
    <property type="match status" value="1"/>
</dbReference>
<keyword evidence="2" id="KW-0812">Transmembrane</keyword>
<sequence length="431" mass="48083">MAVNYRHGLSILELIVYLPSLFISLYMGFRHGFQRNAGWILLIIFSLARIVAGMVLCIVGSSMSSSLQGITNSIEAKVGDVLYVIAWACLCVLLLVVGSKYASIEDGEHRLLLAVGISVPLLLVRLIYSLLSVFTHNPTFNMLTGNVTVFLVMAVLEEIVIVGICLGVGMTLEVRQRPTEYEACEAPAQGGSELESQQRPDITSYNPKKQERRQKKRRGGPISQLIGLAIDEIRSRRHTTKTTQCASSLFNGIEAYFFFKFVQWKIKTKQFLAELRLLHPDIWGMIVAAALEINQRGTEAMVDYRACCFVAVANVSYHIGDVNITATENDRHQGLIISYQKRNERLTSRIGYDRCMEMVVVAPPESSQLSQWTHITDNRHNNGSVNSMLCGTLDSRRQKCGERLAESKDSAQSSSICVLPLVRRAWTTDSA</sequence>
<feature type="transmembrane region" description="Helical" evidence="2">
    <location>
        <begin position="39"/>
        <end position="61"/>
    </location>
</feature>
<dbReference type="PANTHER" id="PTHR42109">
    <property type="entry name" value="UNPLACED GENOMIC SCAFFOLD UM_SCAF_CONTIG_1.265, WHOLE GENOME SHOTGUN SEQUENCE"/>
    <property type="match status" value="1"/>
</dbReference>
<evidence type="ECO:0000259" key="3">
    <source>
        <dbReference type="Pfam" id="PF24800"/>
    </source>
</evidence>
<feature type="transmembrane region" description="Helical" evidence="2">
    <location>
        <begin position="147"/>
        <end position="168"/>
    </location>
</feature>
<feature type="region of interest" description="Disordered" evidence="1">
    <location>
        <begin position="186"/>
        <end position="219"/>
    </location>
</feature>